<feature type="transmembrane region" description="Helical" evidence="1">
    <location>
        <begin position="119"/>
        <end position="135"/>
    </location>
</feature>
<reference evidence="3" key="1">
    <citation type="journal article" date="2019" name="Int. J. Syst. Evol. Microbiol.">
        <title>The Global Catalogue of Microorganisms (GCM) 10K type strain sequencing project: providing services to taxonomists for standard genome sequencing and annotation.</title>
        <authorList>
            <consortium name="The Broad Institute Genomics Platform"/>
            <consortium name="The Broad Institute Genome Sequencing Center for Infectious Disease"/>
            <person name="Wu L."/>
            <person name="Ma J."/>
        </authorList>
    </citation>
    <scope>NUCLEOTIDE SEQUENCE [LARGE SCALE GENOMIC DNA]</scope>
    <source>
        <strain evidence="3">CCUG 43111</strain>
    </source>
</reference>
<gene>
    <name evidence="2" type="ORF">ACFPQ5_23265</name>
</gene>
<evidence type="ECO:0000313" key="2">
    <source>
        <dbReference type="EMBL" id="MFC5481125.1"/>
    </source>
</evidence>
<evidence type="ECO:0000313" key="3">
    <source>
        <dbReference type="Proteomes" id="UP001596101"/>
    </source>
</evidence>
<proteinExistence type="predicted"/>
<keyword evidence="1" id="KW-1133">Transmembrane helix</keyword>
<protein>
    <submittedName>
        <fullName evidence="2">DUF7010 family protein</fullName>
    </submittedName>
</protein>
<feature type="transmembrane region" description="Helical" evidence="1">
    <location>
        <begin position="91"/>
        <end position="113"/>
    </location>
</feature>
<keyword evidence="1" id="KW-0812">Transmembrane</keyword>
<evidence type="ECO:0000256" key="1">
    <source>
        <dbReference type="SAM" id="Phobius"/>
    </source>
</evidence>
<keyword evidence="3" id="KW-1185">Reference proteome</keyword>
<dbReference type="InterPro" id="IPR053824">
    <property type="entry name" value="DUF7010"/>
</dbReference>
<sequence>MNDARQTASLASDTLSVADAQRDMRHAYMDGAPGILTSATVWFVASMVCLLQSPRQAVWALFIGGMLIHPVALALLKLLGRPARHARRNPLGTLALSTTIWMILALPLAYAVSMLRLDWFFPAMLFVIGGRYLTFETLYGMRIYLLFGAVLALAGYALGSLGASAAAGAFAGAAIEAGFGAFILATARRERMG</sequence>
<comment type="caution">
    <text evidence="2">The sequence shown here is derived from an EMBL/GenBank/DDBJ whole genome shotgun (WGS) entry which is preliminary data.</text>
</comment>
<dbReference type="Pfam" id="PF22765">
    <property type="entry name" value="DUF7010"/>
    <property type="match status" value="1"/>
</dbReference>
<dbReference type="Proteomes" id="UP001596101">
    <property type="component" value="Unassembled WGS sequence"/>
</dbReference>
<feature type="transmembrane region" description="Helical" evidence="1">
    <location>
        <begin position="32"/>
        <end position="53"/>
    </location>
</feature>
<keyword evidence="1" id="KW-0472">Membrane</keyword>
<feature type="transmembrane region" description="Helical" evidence="1">
    <location>
        <begin position="142"/>
        <end position="159"/>
    </location>
</feature>
<accession>A0ABW0MSD2</accession>
<organism evidence="2 3">
    <name type="scientific">Massilia suwonensis</name>
    <dbReference type="NCBI Taxonomy" id="648895"/>
    <lineage>
        <taxon>Bacteria</taxon>
        <taxon>Pseudomonadati</taxon>
        <taxon>Pseudomonadota</taxon>
        <taxon>Betaproteobacteria</taxon>
        <taxon>Burkholderiales</taxon>
        <taxon>Oxalobacteraceae</taxon>
        <taxon>Telluria group</taxon>
        <taxon>Massilia</taxon>
    </lineage>
</organism>
<dbReference type="RefSeq" id="WP_379761281.1">
    <property type="nucleotide sequence ID" value="NZ_JBHSMR010000014.1"/>
</dbReference>
<feature type="transmembrane region" description="Helical" evidence="1">
    <location>
        <begin position="165"/>
        <end position="187"/>
    </location>
</feature>
<dbReference type="EMBL" id="JBHSMR010000014">
    <property type="protein sequence ID" value="MFC5481125.1"/>
    <property type="molecule type" value="Genomic_DNA"/>
</dbReference>
<name>A0ABW0MSD2_9BURK</name>
<feature type="transmembrane region" description="Helical" evidence="1">
    <location>
        <begin position="59"/>
        <end position="79"/>
    </location>
</feature>